<name>M3BSI9_SPHMS</name>
<dbReference type="EMBL" id="KB456270">
    <property type="protein sequence ID" value="EMF09058.1"/>
    <property type="molecule type" value="Genomic_DNA"/>
</dbReference>
<evidence type="ECO:0000256" key="1">
    <source>
        <dbReference type="SAM" id="MobiDB-lite"/>
    </source>
</evidence>
<organism evidence="2 3">
    <name type="scientific">Sphaerulina musiva (strain SO2202)</name>
    <name type="common">Poplar stem canker fungus</name>
    <name type="synonym">Septoria musiva</name>
    <dbReference type="NCBI Taxonomy" id="692275"/>
    <lineage>
        <taxon>Eukaryota</taxon>
        <taxon>Fungi</taxon>
        <taxon>Dikarya</taxon>
        <taxon>Ascomycota</taxon>
        <taxon>Pezizomycotina</taxon>
        <taxon>Dothideomycetes</taxon>
        <taxon>Dothideomycetidae</taxon>
        <taxon>Mycosphaerellales</taxon>
        <taxon>Mycosphaerellaceae</taxon>
        <taxon>Sphaerulina</taxon>
    </lineage>
</organism>
<feature type="region of interest" description="Disordered" evidence="1">
    <location>
        <begin position="61"/>
        <end position="82"/>
    </location>
</feature>
<proteinExistence type="predicted"/>
<dbReference type="RefSeq" id="XP_016757179.1">
    <property type="nucleotide sequence ID" value="XM_016910619.1"/>
</dbReference>
<feature type="region of interest" description="Disordered" evidence="1">
    <location>
        <begin position="1"/>
        <end position="30"/>
    </location>
</feature>
<feature type="compositionally biased region" description="Basic and acidic residues" evidence="1">
    <location>
        <begin position="1"/>
        <end position="16"/>
    </location>
</feature>
<dbReference type="AlphaFoldDB" id="M3BSI9"/>
<dbReference type="HOGENOM" id="CLU_2559762_0_0_1"/>
<dbReference type="Proteomes" id="UP000016931">
    <property type="component" value="Unassembled WGS sequence"/>
</dbReference>
<sequence>MGLQSLREHVREESLTGHRPCQSMEGRGGQSIVAKKRYAKKLVYWTQITIARRACISCARDLGEGSQRRQPDHPTNEGGNTP</sequence>
<reference evidence="2 3" key="1">
    <citation type="journal article" date="2012" name="PLoS Pathog.">
        <title>Diverse lifestyles and strategies of plant pathogenesis encoded in the genomes of eighteen Dothideomycetes fungi.</title>
        <authorList>
            <person name="Ohm R.A."/>
            <person name="Feau N."/>
            <person name="Henrissat B."/>
            <person name="Schoch C.L."/>
            <person name="Horwitz B.A."/>
            <person name="Barry K.W."/>
            <person name="Condon B.J."/>
            <person name="Copeland A.C."/>
            <person name="Dhillon B."/>
            <person name="Glaser F."/>
            <person name="Hesse C.N."/>
            <person name="Kosti I."/>
            <person name="LaButti K."/>
            <person name="Lindquist E.A."/>
            <person name="Lucas S."/>
            <person name="Salamov A.A."/>
            <person name="Bradshaw R.E."/>
            <person name="Ciuffetti L."/>
            <person name="Hamelin R.C."/>
            <person name="Kema G.H.J."/>
            <person name="Lawrence C."/>
            <person name="Scott J.A."/>
            <person name="Spatafora J.W."/>
            <person name="Turgeon B.G."/>
            <person name="de Wit P.J.G.M."/>
            <person name="Zhong S."/>
            <person name="Goodwin S.B."/>
            <person name="Grigoriev I.V."/>
        </authorList>
    </citation>
    <scope>NUCLEOTIDE SEQUENCE [LARGE SCALE GENOMIC DNA]</scope>
    <source>
        <strain evidence="2 3">SO2202</strain>
    </source>
</reference>
<dbReference type="GeneID" id="27907756"/>
<evidence type="ECO:0000313" key="3">
    <source>
        <dbReference type="Proteomes" id="UP000016931"/>
    </source>
</evidence>
<feature type="compositionally biased region" description="Basic and acidic residues" evidence="1">
    <location>
        <begin position="61"/>
        <end position="75"/>
    </location>
</feature>
<gene>
    <name evidence="2" type="ORF">SEPMUDRAFT_93496</name>
</gene>
<evidence type="ECO:0000313" key="2">
    <source>
        <dbReference type="EMBL" id="EMF09058.1"/>
    </source>
</evidence>
<accession>M3BSI9</accession>
<protein>
    <submittedName>
        <fullName evidence="2">Uncharacterized protein</fullName>
    </submittedName>
</protein>
<keyword evidence="3" id="KW-1185">Reference proteome</keyword>